<comment type="subcellular location">
    <subcellularLocation>
        <location evidence="1">Membrane</location>
        <topology evidence="1">Single-pass membrane protein</topology>
    </subcellularLocation>
</comment>
<evidence type="ECO:0000313" key="8">
    <source>
        <dbReference type="EMBL" id="MFC3195024.1"/>
    </source>
</evidence>
<keyword evidence="3" id="KW-0812">Transmembrane</keyword>
<dbReference type="PIRSF" id="PIRSF005651">
    <property type="entry name" value="HflC"/>
    <property type="match status" value="1"/>
</dbReference>
<dbReference type="RefSeq" id="WP_077411979.1">
    <property type="nucleotide sequence ID" value="NZ_JBHRTS010000006.1"/>
</dbReference>
<keyword evidence="8" id="KW-0645">Protease</keyword>
<evidence type="ECO:0000256" key="6">
    <source>
        <dbReference type="PIRNR" id="PIRNR005651"/>
    </source>
</evidence>
<comment type="caution">
    <text evidence="8">The sequence shown here is derived from an EMBL/GenBank/DDBJ whole genome shotgun (WGS) entry which is preliminary data.</text>
</comment>
<accession>A0ABV7JAN1</accession>
<dbReference type="SMART" id="SM00244">
    <property type="entry name" value="PHB"/>
    <property type="match status" value="1"/>
</dbReference>
<evidence type="ECO:0000256" key="3">
    <source>
        <dbReference type="ARBA" id="ARBA00022692"/>
    </source>
</evidence>
<dbReference type="GO" id="GO:0006508">
    <property type="term" value="P:proteolysis"/>
    <property type="evidence" value="ECO:0007669"/>
    <property type="project" value="UniProtKB-KW"/>
</dbReference>
<reference evidence="9" key="1">
    <citation type="journal article" date="2019" name="Int. J. Syst. Evol. Microbiol.">
        <title>The Global Catalogue of Microorganisms (GCM) 10K type strain sequencing project: providing services to taxonomists for standard genome sequencing and annotation.</title>
        <authorList>
            <consortium name="The Broad Institute Genomics Platform"/>
            <consortium name="The Broad Institute Genome Sequencing Center for Infectious Disease"/>
            <person name="Wu L."/>
            <person name="Ma J."/>
        </authorList>
    </citation>
    <scope>NUCLEOTIDE SEQUENCE [LARGE SCALE GENOMIC DNA]</scope>
    <source>
        <strain evidence="9">KCTC 42953</strain>
    </source>
</reference>
<name>A0ABV7JAN1_9GAMM</name>
<keyword evidence="5" id="KW-0472">Membrane</keyword>
<dbReference type="CDD" id="cd03405">
    <property type="entry name" value="SPFH_HflC"/>
    <property type="match status" value="1"/>
</dbReference>
<dbReference type="PANTHER" id="PTHR42911:SF1">
    <property type="entry name" value="MODULATOR OF FTSH PROTEASE HFLC"/>
    <property type="match status" value="1"/>
</dbReference>
<keyword evidence="4" id="KW-1133">Transmembrane helix</keyword>
<comment type="similarity">
    <text evidence="2 6">Belongs to the band 7/mec-2 family. HflC subfamily.</text>
</comment>
<dbReference type="InterPro" id="IPR010200">
    <property type="entry name" value="HflC"/>
</dbReference>
<keyword evidence="8" id="KW-0378">Hydrolase</keyword>
<evidence type="ECO:0000256" key="4">
    <source>
        <dbReference type="ARBA" id="ARBA00022989"/>
    </source>
</evidence>
<evidence type="ECO:0000256" key="1">
    <source>
        <dbReference type="ARBA" id="ARBA00004167"/>
    </source>
</evidence>
<dbReference type="Pfam" id="PF01145">
    <property type="entry name" value="Band_7"/>
    <property type="match status" value="1"/>
</dbReference>
<gene>
    <name evidence="8" type="primary">hflC</name>
    <name evidence="8" type="ORF">ACFODZ_12300</name>
</gene>
<dbReference type="NCBIfam" id="TIGR01932">
    <property type="entry name" value="hflC"/>
    <property type="match status" value="1"/>
</dbReference>
<dbReference type="Proteomes" id="UP001595533">
    <property type="component" value="Unassembled WGS sequence"/>
</dbReference>
<dbReference type="EMBL" id="JBHRTS010000006">
    <property type="protein sequence ID" value="MFC3195024.1"/>
    <property type="molecule type" value="Genomic_DNA"/>
</dbReference>
<evidence type="ECO:0000259" key="7">
    <source>
        <dbReference type="SMART" id="SM00244"/>
    </source>
</evidence>
<proteinExistence type="inferred from homology"/>
<evidence type="ECO:0000313" key="9">
    <source>
        <dbReference type="Proteomes" id="UP001595533"/>
    </source>
</evidence>
<organism evidence="8 9">
    <name type="scientific">Marinicella sediminis</name>
    <dbReference type="NCBI Taxonomy" id="1792834"/>
    <lineage>
        <taxon>Bacteria</taxon>
        <taxon>Pseudomonadati</taxon>
        <taxon>Pseudomonadota</taxon>
        <taxon>Gammaproteobacteria</taxon>
        <taxon>Lysobacterales</taxon>
        <taxon>Marinicellaceae</taxon>
        <taxon>Marinicella</taxon>
    </lineage>
</organism>
<comment type="function">
    <text evidence="6">HflC and HflK could regulate a protease.</text>
</comment>
<dbReference type="Gene3D" id="3.30.479.30">
    <property type="entry name" value="Band 7 domain"/>
    <property type="match status" value="1"/>
</dbReference>
<dbReference type="GO" id="GO:0008233">
    <property type="term" value="F:peptidase activity"/>
    <property type="evidence" value="ECO:0007669"/>
    <property type="project" value="UniProtKB-KW"/>
</dbReference>
<keyword evidence="9" id="KW-1185">Reference proteome</keyword>
<dbReference type="SUPFAM" id="SSF117892">
    <property type="entry name" value="Band 7/SPFH domain"/>
    <property type="match status" value="1"/>
</dbReference>
<dbReference type="PANTHER" id="PTHR42911">
    <property type="entry name" value="MODULATOR OF FTSH PROTEASE HFLC"/>
    <property type="match status" value="1"/>
</dbReference>
<protein>
    <recommendedName>
        <fullName evidence="6">Protein HflC</fullName>
    </recommendedName>
</protein>
<feature type="domain" description="Band 7" evidence="7">
    <location>
        <begin position="20"/>
        <end position="183"/>
    </location>
</feature>
<dbReference type="InterPro" id="IPR001107">
    <property type="entry name" value="Band_7"/>
</dbReference>
<sequence>MNKFATLFIGLLVLALIASLFLFTIDEKQTAVKLRFGEVVQAGYEPGLHFKTPIVNNIVKFDKRIQTLDNAPERVFNTDNEYLMVDYYVKWRIMDVKTFFTANSGLIAVANANLTGVVKNALQEEFSVRTLDQAISSQRIELMESLRSQTKSRSEQYGIDIVDVRIKQINLDQSVNESVYNRMRSERLVEAAEHRSTGRKESINIRANTDKRIRIMLADADKQAAIIRGEGDADATKIFAESHNKNPEFYAFVRSLEAYKNSFKSDSGNVLVLDPDSEFFRYFKNQKIE</sequence>
<evidence type="ECO:0000256" key="2">
    <source>
        <dbReference type="ARBA" id="ARBA00007862"/>
    </source>
</evidence>
<evidence type="ECO:0000256" key="5">
    <source>
        <dbReference type="ARBA" id="ARBA00023136"/>
    </source>
</evidence>
<dbReference type="InterPro" id="IPR036013">
    <property type="entry name" value="Band_7/SPFH_dom_sf"/>
</dbReference>